<feature type="compositionally biased region" description="Polar residues" evidence="1">
    <location>
        <begin position="931"/>
        <end position="960"/>
    </location>
</feature>
<feature type="region of interest" description="Disordered" evidence="1">
    <location>
        <begin position="590"/>
        <end position="614"/>
    </location>
</feature>
<evidence type="ECO:0000313" key="3">
    <source>
        <dbReference type="EMBL" id="KAL3780197.1"/>
    </source>
</evidence>
<feature type="compositionally biased region" description="Polar residues" evidence="1">
    <location>
        <begin position="243"/>
        <end position="257"/>
    </location>
</feature>
<keyword evidence="4" id="KW-1185">Reference proteome</keyword>
<protein>
    <recommendedName>
        <fullName evidence="5">Calmodulin</fullName>
    </recommendedName>
</protein>
<evidence type="ECO:0000313" key="4">
    <source>
        <dbReference type="Proteomes" id="UP001530400"/>
    </source>
</evidence>
<evidence type="ECO:0008006" key="5">
    <source>
        <dbReference type="Google" id="ProtNLM"/>
    </source>
</evidence>
<keyword evidence="2" id="KW-0472">Membrane</keyword>
<feature type="compositionally biased region" description="Polar residues" evidence="1">
    <location>
        <begin position="266"/>
        <end position="280"/>
    </location>
</feature>
<accession>A0ABD3NX61</accession>
<dbReference type="EMBL" id="JALLPJ020000901">
    <property type="protein sequence ID" value="KAL3780197.1"/>
    <property type="molecule type" value="Genomic_DNA"/>
</dbReference>
<keyword evidence="2" id="KW-1133">Transmembrane helix</keyword>
<feature type="transmembrane region" description="Helical" evidence="2">
    <location>
        <begin position="27"/>
        <end position="56"/>
    </location>
</feature>
<evidence type="ECO:0000256" key="2">
    <source>
        <dbReference type="SAM" id="Phobius"/>
    </source>
</evidence>
<feature type="compositionally biased region" description="Polar residues" evidence="1">
    <location>
        <begin position="218"/>
        <end position="230"/>
    </location>
</feature>
<proteinExistence type="predicted"/>
<feature type="compositionally biased region" description="Low complexity" evidence="1">
    <location>
        <begin position="1076"/>
        <end position="1087"/>
    </location>
</feature>
<reference evidence="3 4" key="1">
    <citation type="submission" date="2024-10" db="EMBL/GenBank/DDBJ databases">
        <title>Updated reference genomes for cyclostephanoid diatoms.</title>
        <authorList>
            <person name="Roberts W.R."/>
            <person name="Alverson A.J."/>
        </authorList>
    </citation>
    <scope>NUCLEOTIDE SEQUENCE [LARGE SCALE GENOMIC DNA]</scope>
    <source>
        <strain evidence="3 4">AJA010-31</strain>
    </source>
</reference>
<feature type="compositionally biased region" description="Low complexity" evidence="1">
    <location>
        <begin position="1094"/>
        <end position="1103"/>
    </location>
</feature>
<feature type="region of interest" description="Disordered" evidence="1">
    <location>
        <begin position="1060"/>
        <end position="1103"/>
    </location>
</feature>
<comment type="caution">
    <text evidence="3">The sequence shown here is derived from an EMBL/GenBank/DDBJ whole genome shotgun (WGS) entry which is preliminary data.</text>
</comment>
<dbReference type="Proteomes" id="UP001530400">
    <property type="component" value="Unassembled WGS sequence"/>
</dbReference>
<feature type="region of interest" description="Disordered" evidence="1">
    <location>
        <begin position="218"/>
        <end position="310"/>
    </location>
</feature>
<feature type="compositionally biased region" description="Polar residues" evidence="1">
    <location>
        <begin position="1060"/>
        <end position="1075"/>
    </location>
</feature>
<evidence type="ECO:0000256" key="1">
    <source>
        <dbReference type="SAM" id="MobiDB-lite"/>
    </source>
</evidence>
<dbReference type="AlphaFoldDB" id="A0ABD3NX61"/>
<feature type="region of interest" description="Disordered" evidence="1">
    <location>
        <begin position="926"/>
        <end position="960"/>
    </location>
</feature>
<organism evidence="3 4">
    <name type="scientific">Cyclotella atomus</name>
    <dbReference type="NCBI Taxonomy" id="382360"/>
    <lineage>
        <taxon>Eukaryota</taxon>
        <taxon>Sar</taxon>
        <taxon>Stramenopiles</taxon>
        <taxon>Ochrophyta</taxon>
        <taxon>Bacillariophyta</taxon>
        <taxon>Coscinodiscophyceae</taxon>
        <taxon>Thalassiosirophycidae</taxon>
        <taxon>Stephanodiscales</taxon>
        <taxon>Stephanodiscaceae</taxon>
        <taxon>Cyclotella</taxon>
    </lineage>
</organism>
<keyword evidence="2" id="KW-0812">Transmembrane</keyword>
<name>A0ABD3NX61_9STRA</name>
<sequence>MKIQSGMTTKSGSKTRATTSGSNVQLIFIWGTSLIPTINAMSLLISLMVVAPVAALHRVFTLARSEHHIVRLERRAQLSSGGLKFAFDCTSYLLSSDSIEDGIISQDEFTSFLSESCRSDGLCGASEEYEFERLSFDLQLRFVRGVCPFDNIGARIDCIEGLEAMWLDSGLFGFRISEYGHESLVESVESMCTEAYEDAIKMGLTGTLVQTSNPSMIETAKPSNAATTEFPSPKPSPTSNPSMIETTKPSNAETTEFPSPKPSPPASTVSTLIPTSTSALYTPPPSSDENHEEVTESPLPIVNNRPTPRPNLFKEPTTFVEECHQIFVGDCVVSQVEFTDFVANRCRAEGLCDDEFKLSFEQFDVSLQLDFILGACGEDMKDCTDEYGQFGFDAGAESIETSVSVLCSSAFEHAILMGLATTSAPMSTNKPTNANTSSEMPSSNPSFRHDGVLFAPTEKKPLGPNKRAFIGVSAAAVLLLMTAGGALAYARSNSFDKKSLPDGRNSNGAINYVPWERHSPFPFSVPSSCSSSSSSFRDCRFVRLIGPGGQSIAQFDPNTASAVVIGSVTIGNGGSSSISTGPSKEYITIGQVGSSKQRAKSDASSSGLSSVSSSEHSTAAKNGYRLGWYGFSSSSKAASRDLSNSTMLRCTMPMTQARTAQFERVHYENTISFVDWKAADPTSVTDTAAAQKQRQFFFDLYTSVLSSSSGSNQVSTYSLGVGGRCESELKHVAIPPSGALVSSPDEMQEVLVPWRRGGFSGAFRTSDGKQSEESESSRSFYIEQWPSKDLLSSKQISHTHPVRSLFKRAKVMMQRWFKHKQYQNLNGRLHEDLSVISMQSYSSNMNIQLLPNPRSSEAFALPGLILGTWAAATIPIEAVRRSHDIEAALDTVTTDCSMSEAQSKKEQMTTSSNAPLGRSAILGIQPRDIDSGSSGLESSTGWSTSSIRHGSSCSSTTWDNENNTSHRARVMDVHVSHISEGDSAQESSLELKTEGFKLVSPRCASLNITPDSNKTNAELRSMSTGLVNPDDEPSPRNPKALDSNFFMMLANDIHADASSVEQSTPRFSGDWSHNISDSTESSESASVETDDNDNSLSLSLESEGDSASQALEWAIAQEVSKKINPSCSSTIISIPKE</sequence>
<feature type="compositionally biased region" description="Low complexity" evidence="1">
    <location>
        <begin position="602"/>
        <end position="614"/>
    </location>
</feature>
<gene>
    <name evidence="3" type="ORF">ACHAWO_000140</name>
</gene>